<dbReference type="OrthoDB" id="6624781at2"/>
<evidence type="ECO:0000256" key="3">
    <source>
        <dbReference type="ARBA" id="ARBA00023251"/>
    </source>
</evidence>
<keyword evidence="6" id="KW-1185">Reference proteome</keyword>
<dbReference type="GO" id="GO:0046677">
    <property type="term" value="P:response to antibiotic"/>
    <property type="evidence" value="ECO:0007669"/>
    <property type="project" value="UniProtKB-KW"/>
</dbReference>
<dbReference type="Pfam" id="PF00903">
    <property type="entry name" value="Glyoxalase"/>
    <property type="match status" value="1"/>
</dbReference>
<dbReference type="InterPro" id="IPR037523">
    <property type="entry name" value="VOC_core"/>
</dbReference>
<dbReference type="Gene3D" id="3.10.180.10">
    <property type="entry name" value="2,3-Dihydroxybiphenyl 1,2-Dioxygenase, domain 1"/>
    <property type="match status" value="1"/>
</dbReference>
<dbReference type="AlphaFoldDB" id="A0A346XUF8"/>
<dbReference type="RefSeq" id="WP_114590597.1">
    <property type="nucleotide sequence ID" value="NZ_CP031165.1"/>
</dbReference>
<gene>
    <name evidence="5" type="ORF">DVS28_a1155</name>
</gene>
<reference evidence="5 6" key="1">
    <citation type="submission" date="2018-09" db="EMBL/GenBank/DDBJ databases">
        <title>Complete genome sequence of Euzebya sp. DY32-46 isolated from seawater of Pacific Ocean.</title>
        <authorList>
            <person name="Xu L."/>
            <person name="Wu Y.-H."/>
            <person name="Xu X.-W."/>
        </authorList>
    </citation>
    <scope>NUCLEOTIDE SEQUENCE [LARGE SCALE GENOMIC DNA]</scope>
    <source>
        <strain evidence="5 6">DY32-46</strain>
    </source>
</reference>
<name>A0A346XUF8_9ACTN</name>
<feature type="domain" description="VOC" evidence="4">
    <location>
        <begin position="5"/>
        <end position="117"/>
    </location>
</feature>
<evidence type="ECO:0000313" key="5">
    <source>
        <dbReference type="EMBL" id="AXV05855.1"/>
    </source>
</evidence>
<evidence type="ECO:0000313" key="6">
    <source>
        <dbReference type="Proteomes" id="UP000264006"/>
    </source>
</evidence>
<dbReference type="CDD" id="cd08349">
    <property type="entry name" value="BLMA_like"/>
    <property type="match status" value="1"/>
</dbReference>
<protein>
    <recommendedName>
        <fullName evidence="2">Bleomycin resistance protein</fullName>
    </recommendedName>
</protein>
<organism evidence="5 6">
    <name type="scientific">Euzebya pacifica</name>
    <dbReference type="NCBI Taxonomy" id="1608957"/>
    <lineage>
        <taxon>Bacteria</taxon>
        <taxon>Bacillati</taxon>
        <taxon>Actinomycetota</taxon>
        <taxon>Nitriliruptoria</taxon>
        <taxon>Euzebyales</taxon>
    </lineage>
</organism>
<accession>A0A346XUF8</accession>
<dbReference type="PROSITE" id="PS51819">
    <property type="entry name" value="VOC"/>
    <property type="match status" value="1"/>
</dbReference>
<evidence type="ECO:0000256" key="1">
    <source>
        <dbReference type="ARBA" id="ARBA00011051"/>
    </source>
</evidence>
<dbReference type="InterPro" id="IPR029068">
    <property type="entry name" value="Glyas_Bleomycin-R_OHBP_Dase"/>
</dbReference>
<sequence length="118" mass="13389">MIGRSLGHIVPHMILPVADMAAAMAFYRGLGFDVEAHSDTYAWVRHRGHEILHLDLVPELDTATNPVTGYLHVRDADAWHREWADQPTLTPIVDQPWDMREFTLTDPSGNTLRVGHNR</sequence>
<dbReference type="KEGG" id="euz:DVS28_a1155"/>
<dbReference type="SUPFAM" id="SSF54593">
    <property type="entry name" value="Glyoxalase/Bleomycin resistance protein/Dihydroxybiphenyl dioxygenase"/>
    <property type="match status" value="1"/>
</dbReference>
<dbReference type="EMBL" id="CP031165">
    <property type="protein sequence ID" value="AXV05855.1"/>
    <property type="molecule type" value="Genomic_DNA"/>
</dbReference>
<proteinExistence type="inferred from homology"/>
<dbReference type="Proteomes" id="UP000264006">
    <property type="component" value="Chromosome"/>
</dbReference>
<keyword evidence="3" id="KW-0046">Antibiotic resistance</keyword>
<evidence type="ECO:0000259" key="4">
    <source>
        <dbReference type="PROSITE" id="PS51819"/>
    </source>
</evidence>
<dbReference type="InterPro" id="IPR004360">
    <property type="entry name" value="Glyas_Fos-R_dOase_dom"/>
</dbReference>
<comment type="similarity">
    <text evidence="1">Belongs to the bleomycin resistance protein family.</text>
</comment>
<dbReference type="InterPro" id="IPR000335">
    <property type="entry name" value="Bleomycin-R"/>
</dbReference>
<evidence type="ECO:0000256" key="2">
    <source>
        <dbReference type="ARBA" id="ARBA00021572"/>
    </source>
</evidence>